<sequence>MAHTPERDFIRHVVFFSGKDKQDVDRIMAGLEMLKNIPGARHFEVRKNLRADRFSDDVDIVLYAEFDDEDALKAYHAHPIYQECISVVRPLRDLRIAADF</sequence>
<dbReference type="EMBL" id="FNUZ01000002">
    <property type="protein sequence ID" value="SEF95134.1"/>
    <property type="molecule type" value="Genomic_DNA"/>
</dbReference>
<dbReference type="InterPro" id="IPR013097">
    <property type="entry name" value="Dabb"/>
</dbReference>
<dbReference type="PROSITE" id="PS51502">
    <property type="entry name" value="S_R_A_B_BARREL"/>
    <property type="match status" value="1"/>
</dbReference>
<evidence type="ECO:0000259" key="1">
    <source>
        <dbReference type="PROSITE" id="PS51502"/>
    </source>
</evidence>
<accession>A0A1H5W6K5</accession>
<dbReference type="SMART" id="SM00886">
    <property type="entry name" value="Dabb"/>
    <property type="match status" value="1"/>
</dbReference>
<dbReference type="InterPro" id="IPR011008">
    <property type="entry name" value="Dimeric_a/b-barrel"/>
</dbReference>
<dbReference type="Gene3D" id="3.30.70.100">
    <property type="match status" value="1"/>
</dbReference>
<evidence type="ECO:0000313" key="2">
    <source>
        <dbReference type="EMBL" id="SEF95134.1"/>
    </source>
</evidence>
<name>A0A1H5W6K5_9RHOB</name>
<dbReference type="OrthoDB" id="9813140at2"/>
<keyword evidence="3" id="KW-1185">Reference proteome</keyword>
<dbReference type="Proteomes" id="UP000236752">
    <property type="component" value="Unassembled WGS sequence"/>
</dbReference>
<reference evidence="2 3" key="1">
    <citation type="submission" date="2016-10" db="EMBL/GenBank/DDBJ databases">
        <authorList>
            <person name="de Groot N.N."/>
        </authorList>
    </citation>
    <scope>NUCLEOTIDE SEQUENCE [LARGE SCALE GENOMIC DNA]</scope>
    <source>
        <strain evidence="2 3">DSM 26915</strain>
    </source>
</reference>
<gene>
    <name evidence="2" type="ORF">SAMN04488045_1327</name>
</gene>
<evidence type="ECO:0000313" key="3">
    <source>
        <dbReference type="Proteomes" id="UP000236752"/>
    </source>
</evidence>
<organism evidence="2 3">
    <name type="scientific">Thalassococcus halodurans</name>
    <dbReference type="NCBI Taxonomy" id="373675"/>
    <lineage>
        <taxon>Bacteria</taxon>
        <taxon>Pseudomonadati</taxon>
        <taxon>Pseudomonadota</taxon>
        <taxon>Alphaproteobacteria</taxon>
        <taxon>Rhodobacterales</taxon>
        <taxon>Roseobacteraceae</taxon>
        <taxon>Thalassococcus</taxon>
    </lineage>
</organism>
<dbReference type="RefSeq" id="WP_103909682.1">
    <property type="nucleotide sequence ID" value="NZ_FNUZ01000002.1"/>
</dbReference>
<protein>
    <submittedName>
        <fullName evidence="2">Stress responsive A/B Barrel Domain</fullName>
    </submittedName>
</protein>
<dbReference type="AlphaFoldDB" id="A0A1H5W6K5"/>
<proteinExistence type="predicted"/>
<dbReference type="Pfam" id="PF07876">
    <property type="entry name" value="Dabb"/>
    <property type="match status" value="1"/>
</dbReference>
<dbReference type="SUPFAM" id="SSF54909">
    <property type="entry name" value="Dimeric alpha+beta barrel"/>
    <property type="match status" value="1"/>
</dbReference>
<feature type="domain" description="Stress-response A/B barrel" evidence="1">
    <location>
        <begin position="10"/>
        <end position="100"/>
    </location>
</feature>